<gene>
    <name evidence="1" type="primary">CEACAM5</name>
    <name evidence="1" type="ORF">E2C01_102702</name>
</gene>
<keyword evidence="2" id="KW-1185">Reference proteome</keyword>
<accession>A0A5B7KDA6</accession>
<organism evidence="1 2">
    <name type="scientific">Portunus trituberculatus</name>
    <name type="common">Swimming crab</name>
    <name type="synonym">Neptunus trituberculatus</name>
    <dbReference type="NCBI Taxonomy" id="210409"/>
    <lineage>
        <taxon>Eukaryota</taxon>
        <taxon>Metazoa</taxon>
        <taxon>Ecdysozoa</taxon>
        <taxon>Arthropoda</taxon>
        <taxon>Crustacea</taxon>
        <taxon>Multicrustacea</taxon>
        <taxon>Malacostraca</taxon>
        <taxon>Eumalacostraca</taxon>
        <taxon>Eucarida</taxon>
        <taxon>Decapoda</taxon>
        <taxon>Pleocyemata</taxon>
        <taxon>Brachyura</taxon>
        <taxon>Eubrachyura</taxon>
        <taxon>Portunoidea</taxon>
        <taxon>Portunidae</taxon>
        <taxon>Portuninae</taxon>
        <taxon>Portunus</taxon>
    </lineage>
</organism>
<dbReference type="InterPro" id="IPR013783">
    <property type="entry name" value="Ig-like_fold"/>
</dbReference>
<dbReference type="AlphaFoldDB" id="A0A5B7KDA6"/>
<dbReference type="InterPro" id="IPR036179">
    <property type="entry name" value="Ig-like_dom_sf"/>
</dbReference>
<dbReference type="Gene3D" id="2.60.40.10">
    <property type="entry name" value="Immunoglobulins"/>
    <property type="match status" value="1"/>
</dbReference>
<dbReference type="OrthoDB" id="6333371at2759"/>
<comment type="caution">
    <text evidence="1">The sequence shown here is derived from an EMBL/GenBank/DDBJ whole genome shotgun (WGS) entry which is preliminary data.</text>
</comment>
<reference evidence="1 2" key="1">
    <citation type="submission" date="2019-05" db="EMBL/GenBank/DDBJ databases">
        <title>Another draft genome of Portunus trituberculatus and its Hox gene families provides insights of decapod evolution.</title>
        <authorList>
            <person name="Jeong J.-H."/>
            <person name="Song I."/>
            <person name="Kim S."/>
            <person name="Choi T."/>
            <person name="Kim D."/>
            <person name="Ryu S."/>
            <person name="Kim W."/>
        </authorList>
    </citation>
    <scope>NUCLEOTIDE SEQUENCE [LARGE SCALE GENOMIC DNA]</scope>
    <source>
        <tissue evidence="1">Muscle</tissue>
    </source>
</reference>
<sequence length="58" mass="6442">MPDAPTLAGLRSSYRVGEMLNVTCTAYDSRPPARLTFFMNREPVTVSIHEVSLILLGF</sequence>
<dbReference type="Proteomes" id="UP000324222">
    <property type="component" value="Unassembled WGS sequence"/>
</dbReference>
<proteinExistence type="predicted"/>
<evidence type="ECO:0000313" key="2">
    <source>
        <dbReference type="Proteomes" id="UP000324222"/>
    </source>
</evidence>
<protein>
    <submittedName>
        <fullName evidence="1">Carcinoembryonic antigen-related cell adhesion molecule 5</fullName>
    </submittedName>
</protein>
<dbReference type="SUPFAM" id="SSF48726">
    <property type="entry name" value="Immunoglobulin"/>
    <property type="match status" value="1"/>
</dbReference>
<evidence type="ECO:0000313" key="1">
    <source>
        <dbReference type="EMBL" id="MPD06871.1"/>
    </source>
</evidence>
<name>A0A5B7KDA6_PORTR</name>
<dbReference type="EMBL" id="VSRR010153432">
    <property type="protein sequence ID" value="MPD06871.1"/>
    <property type="molecule type" value="Genomic_DNA"/>
</dbReference>